<dbReference type="AlphaFoldDB" id="E3HD15"/>
<evidence type="ECO:0000313" key="7">
    <source>
        <dbReference type="Proteomes" id="UP000006875"/>
    </source>
</evidence>
<protein>
    <submittedName>
        <fullName evidence="6">Response regulator receiver protein</fullName>
    </submittedName>
</protein>
<feature type="modified residue" description="4-aspartylphosphate" evidence="4">
    <location>
        <position position="53"/>
    </location>
</feature>
<dbReference type="PANTHER" id="PTHR44591">
    <property type="entry name" value="STRESS RESPONSE REGULATOR PROTEIN 1"/>
    <property type="match status" value="1"/>
</dbReference>
<dbReference type="EMBL" id="CP002282">
    <property type="protein sequence ID" value="ADO84071.1"/>
    <property type="molecule type" value="Genomic_DNA"/>
</dbReference>
<evidence type="ECO:0000313" key="6">
    <source>
        <dbReference type="EMBL" id="ADO84071.1"/>
    </source>
</evidence>
<dbReference type="PANTHER" id="PTHR44591:SF3">
    <property type="entry name" value="RESPONSE REGULATORY DOMAIN-CONTAINING PROTEIN"/>
    <property type="match status" value="1"/>
</dbReference>
<dbReference type="InterPro" id="IPR001789">
    <property type="entry name" value="Sig_transdc_resp-reg_receiver"/>
</dbReference>
<dbReference type="Pfam" id="PF00072">
    <property type="entry name" value="Response_reg"/>
    <property type="match status" value="2"/>
</dbReference>
<dbReference type="SUPFAM" id="SSF52172">
    <property type="entry name" value="CheY-like"/>
    <property type="match status" value="2"/>
</dbReference>
<dbReference type="InterPro" id="IPR050595">
    <property type="entry name" value="Bact_response_regulator"/>
</dbReference>
<dbReference type="SMART" id="SM00448">
    <property type="entry name" value="REC"/>
    <property type="match status" value="2"/>
</dbReference>
<keyword evidence="1 4" id="KW-0597">Phosphoprotein</keyword>
<dbReference type="FunFam" id="3.40.50.2300:FF:000018">
    <property type="entry name" value="DNA-binding transcriptional regulator NtrC"/>
    <property type="match status" value="1"/>
</dbReference>
<dbReference type="InterPro" id="IPR011006">
    <property type="entry name" value="CheY-like_superfamily"/>
</dbReference>
<dbReference type="Proteomes" id="UP000006875">
    <property type="component" value="Plasmid pILYOP01"/>
</dbReference>
<sequence length="401" mass="46355">MNIKVLLVEDDKMARKRLKRVIEKEGYEVIAAQDGLEGLELFKSERPDVVITDVKMPKIDGIEVMHRIKEMSKTTEVILITGHGDIDMAIVALRDGALDYIKKPIDIDQLIVSLGRAKEKIQDRKKITIRNSILILEDDEKTREKLGKIYIKEGYKVFTAPDGERGLKIFSENKIDILLTDLRMPIMNGLQFISEVKKISSDCEFIVLSGFGDEADAVEAMRNGAINFISKPIDLEQLLLSTQKAIDKLELQRSYYYKTRELELTKQIMKRISSERGYDIEFSENSEQDQSGLVLNLIDIMNISYVLFDEKLDVGFANQYFQKQNDFLPEKIDKEFFEKLGIREIDMERFREDIDFMFKNKRSKMIKLDSEDSTKIIIIKIVLIVEGEREERGLVFIGGRN</sequence>
<name>E3HD15_ILYPC</name>
<feature type="domain" description="Response regulatory" evidence="5">
    <location>
        <begin position="132"/>
        <end position="246"/>
    </location>
</feature>
<dbReference type="RefSeq" id="WP_013388730.1">
    <property type="nucleotide sequence ID" value="NC_014633.1"/>
</dbReference>
<keyword evidence="7" id="KW-1185">Reference proteome</keyword>
<evidence type="ECO:0000256" key="3">
    <source>
        <dbReference type="ARBA" id="ARBA00023163"/>
    </source>
</evidence>
<evidence type="ECO:0000259" key="5">
    <source>
        <dbReference type="PROSITE" id="PS50110"/>
    </source>
</evidence>
<dbReference type="Gene3D" id="3.40.50.2300">
    <property type="match status" value="2"/>
</dbReference>
<evidence type="ECO:0000256" key="1">
    <source>
        <dbReference type="ARBA" id="ARBA00022553"/>
    </source>
</evidence>
<dbReference type="KEGG" id="ipo:Ilyop_2311"/>
<dbReference type="PROSITE" id="PS50110">
    <property type="entry name" value="RESPONSE_REGULATORY"/>
    <property type="match status" value="2"/>
</dbReference>
<gene>
    <name evidence="6" type="ordered locus">Ilyop_2311</name>
</gene>
<dbReference type="OrthoDB" id="324626at2"/>
<feature type="modified residue" description="4-aspartylphosphate" evidence="4">
    <location>
        <position position="181"/>
    </location>
</feature>
<feature type="domain" description="Response regulatory" evidence="5">
    <location>
        <begin position="4"/>
        <end position="118"/>
    </location>
</feature>
<dbReference type="GO" id="GO:0000160">
    <property type="term" value="P:phosphorelay signal transduction system"/>
    <property type="evidence" value="ECO:0007669"/>
    <property type="project" value="InterPro"/>
</dbReference>
<keyword evidence="3" id="KW-0804">Transcription</keyword>
<accession>E3HD15</accession>
<dbReference type="HOGENOM" id="CLU_686579_0_0_0"/>
<keyword evidence="6" id="KW-0614">Plasmid</keyword>
<evidence type="ECO:0000256" key="4">
    <source>
        <dbReference type="PROSITE-ProRule" id="PRU00169"/>
    </source>
</evidence>
<evidence type="ECO:0000256" key="2">
    <source>
        <dbReference type="ARBA" id="ARBA00023015"/>
    </source>
</evidence>
<keyword evidence="2" id="KW-0805">Transcription regulation</keyword>
<dbReference type="CDD" id="cd17536">
    <property type="entry name" value="REC_YesN-like"/>
    <property type="match status" value="1"/>
</dbReference>
<proteinExistence type="predicted"/>
<reference evidence="6 7" key="1">
    <citation type="journal article" date="2010" name="Stand. Genomic Sci.">
        <title>Complete genome sequence of Ilyobacter polytropus type strain (CuHbu1).</title>
        <authorList>
            <person name="Sikorski J."/>
            <person name="Chertkov O."/>
            <person name="Lapidus A."/>
            <person name="Nolan M."/>
            <person name="Lucas S."/>
            <person name="Del Rio T.G."/>
            <person name="Tice H."/>
            <person name="Cheng J.F."/>
            <person name="Tapia R."/>
            <person name="Han C."/>
            <person name="Goodwin L."/>
            <person name="Pitluck S."/>
            <person name="Liolios K."/>
            <person name="Ivanova N."/>
            <person name="Mavromatis K."/>
            <person name="Mikhailova N."/>
            <person name="Pati A."/>
            <person name="Chen A."/>
            <person name="Palaniappan K."/>
            <person name="Land M."/>
            <person name="Hauser L."/>
            <person name="Chang Y.J."/>
            <person name="Jeffries C.D."/>
            <person name="Brambilla E."/>
            <person name="Yasawong M."/>
            <person name="Rohde M."/>
            <person name="Pukall R."/>
            <person name="Spring S."/>
            <person name="Goker M."/>
            <person name="Woyke T."/>
            <person name="Bristow J."/>
            <person name="Eisen J.A."/>
            <person name="Markowitz V."/>
            <person name="Hugenholtz P."/>
            <person name="Kyrpides N.C."/>
            <person name="Klenk H.P."/>
        </authorList>
    </citation>
    <scope>NUCLEOTIDE SEQUENCE [LARGE SCALE GENOMIC DNA]</scope>
    <source>
        <strain evidence="7">ATCC 51220 / DSM 2926 / LMG 16218 / CuHBu1</strain>
        <plasmid evidence="7">pILYOP01</plasmid>
    </source>
</reference>
<organism evidence="6 7">
    <name type="scientific">Ilyobacter polytropus (strain ATCC 51220 / DSM 2926 / LMG 16218 / CuHBu1)</name>
    <dbReference type="NCBI Taxonomy" id="572544"/>
    <lineage>
        <taxon>Bacteria</taxon>
        <taxon>Fusobacteriati</taxon>
        <taxon>Fusobacteriota</taxon>
        <taxon>Fusobacteriia</taxon>
        <taxon>Fusobacteriales</taxon>
        <taxon>Fusobacteriaceae</taxon>
        <taxon>Ilyobacter</taxon>
    </lineage>
</organism>
<geneLocation type="plasmid" evidence="6 7">
    <name>pILYOP01</name>
</geneLocation>